<keyword evidence="1" id="KW-0472">Membrane</keyword>
<accession>A0ABN8RX62</accession>
<keyword evidence="3" id="KW-1185">Reference proteome</keyword>
<reference evidence="2 3" key="1">
    <citation type="submission" date="2022-05" db="EMBL/GenBank/DDBJ databases">
        <authorList>
            <consortium name="Genoscope - CEA"/>
            <person name="William W."/>
        </authorList>
    </citation>
    <scope>NUCLEOTIDE SEQUENCE [LARGE SCALE GENOMIC DNA]</scope>
</reference>
<protein>
    <submittedName>
        <fullName evidence="2">Uncharacterized protein</fullName>
    </submittedName>
</protein>
<keyword evidence="1" id="KW-1133">Transmembrane helix</keyword>
<gene>
    <name evidence="2" type="ORF">PEVE_00014361</name>
</gene>
<evidence type="ECO:0000313" key="3">
    <source>
        <dbReference type="Proteomes" id="UP001159427"/>
    </source>
</evidence>
<proteinExistence type="predicted"/>
<evidence type="ECO:0000256" key="1">
    <source>
        <dbReference type="SAM" id="Phobius"/>
    </source>
</evidence>
<comment type="caution">
    <text evidence="2">The sequence shown here is derived from an EMBL/GenBank/DDBJ whole genome shotgun (WGS) entry which is preliminary data.</text>
</comment>
<organism evidence="2 3">
    <name type="scientific">Porites evermanni</name>
    <dbReference type="NCBI Taxonomy" id="104178"/>
    <lineage>
        <taxon>Eukaryota</taxon>
        <taxon>Metazoa</taxon>
        <taxon>Cnidaria</taxon>
        <taxon>Anthozoa</taxon>
        <taxon>Hexacorallia</taxon>
        <taxon>Scleractinia</taxon>
        <taxon>Fungiina</taxon>
        <taxon>Poritidae</taxon>
        <taxon>Porites</taxon>
    </lineage>
</organism>
<name>A0ABN8RX62_9CNID</name>
<sequence length="392" mass="44407">MIIYFRVHSSGLLVQVSGTNVGDCNVTYFISQGYECQGQMISNLKNNPSTNCRYVSEKSRTCPPNLVPKLVHHFITIFHMPNYLGSHSWQPGLESCQFKLMSCNILILLSMCERFEPRSHFKSRLSLIVRYAVAKECILEKAKANCQICQEFTRDTFNPFCPNDTDPEMHLYGCEEIKKPLTCSPYTVYKVARDCEKTLLKAFLVDKGKPDCGATYTALKNCLDEQLTRTCKSDTENPRVASSVRKAVLAVLRGHRFFCEPPMNLRAVDLDFKARPLYPCSEEFLNEMEKCATPMRKEFKSPDSTFTKLCRHFRTAVDCSSDAQKSYCTFDEKTGDVIQYPYTTFCTDGNQMGGSTTKSIATSFSASRSRLLSASLYFIALVICLTFPLGDR</sequence>
<dbReference type="Proteomes" id="UP001159427">
    <property type="component" value="Unassembled WGS sequence"/>
</dbReference>
<keyword evidence="1" id="KW-0812">Transmembrane</keyword>
<dbReference type="EMBL" id="CALNXI010002081">
    <property type="protein sequence ID" value="CAH3182699.1"/>
    <property type="molecule type" value="Genomic_DNA"/>
</dbReference>
<feature type="transmembrane region" description="Helical" evidence="1">
    <location>
        <begin position="371"/>
        <end position="390"/>
    </location>
</feature>
<evidence type="ECO:0000313" key="2">
    <source>
        <dbReference type="EMBL" id="CAH3182699.1"/>
    </source>
</evidence>